<evidence type="ECO:0000313" key="2">
    <source>
        <dbReference type="Proteomes" id="UP000748332"/>
    </source>
</evidence>
<reference evidence="1" key="2">
    <citation type="journal article" date="2021" name="Microbiome">
        <title>Successional dynamics and alternative stable states in a saline activated sludge microbial community over 9 years.</title>
        <authorList>
            <person name="Wang Y."/>
            <person name="Ye J."/>
            <person name="Ju F."/>
            <person name="Liu L."/>
            <person name="Boyd J.A."/>
            <person name="Deng Y."/>
            <person name="Parks D.H."/>
            <person name="Jiang X."/>
            <person name="Yin X."/>
            <person name="Woodcroft B.J."/>
            <person name="Tyson G.W."/>
            <person name="Hugenholtz P."/>
            <person name="Polz M.F."/>
            <person name="Zhang T."/>
        </authorList>
    </citation>
    <scope>NUCLEOTIDE SEQUENCE</scope>
    <source>
        <strain evidence="1">HKST-UBA16</strain>
    </source>
</reference>
<comment type="caution">
    <text evidence="1">The sequence shown here is derived from an EMBL/GenBank/DDBJ whole genome shotgun (WGS) entry which is preliminary data.</text>
</comment>
<evidence type="ECO:0000313" key="1">
    <source>
        <dbReference type="EMBL" id="MCA9375047.1"/>
    </source>
</evidence>
<dbReference type="EMBL" id="JAGQLM010000072">
    <property type="protein sequence ID" value="MCA9375047.1"/>
    <property type="molecule type" value="Genomic_DNA"/>
</dbReference>
<dbReference type="Proteomes" id="UP000748332">
    <property type="component" value="Unassembled WGS sequence"/>
</dbReference>
<accession>A0A955KUW6</accession>
<dbReference type="AlphaFoldDB" id="A0A955KUW6"/>
<sequence length="205" mass="23337">MDANGYAKLLERVRGPRTNQLEVEISKCQLLEILLDASEEDLPAMINELRGKLREDLKYAFTELVTEAALIRLYLRFADELSLKVLLLEPEQRLRNNTNFHVANSFGAGGLVTIRSSANQRPIKQSGLKWMLPGESWKDVIGEVVPAFYYDYPYCDLSMPTVESESNIPGLAFIFTRHIDLGNLEFHKHTAELLFESLSEFASLR</sequence>
<name>A0A955KUW6_9BACT</name>
<organism evidence="1 2">
    <name type="scientific">Candidatus Dojkabacteria bacterium</name>
    <dbReference type="NCBI Taxonomy" id="2099670"/>
    <lineage>
        <taxon>Bacteria</taxon>
        <taxon>Candidatus Dojkabacteria</taxon>
    </lineage>
</organism>
<gene>
    <name evidence="1" type="ORF">KC622_01810</name>
</gene>
<reference evidence="1" key="1">
    <citation type="submission" date="2020-04" db="EMBL/GenBank/DDBJ databases">
        <authorList>
            <person name="Zhang T."/>
        </authorList>
    </citation>
    <scope>NUCLEOTIDE SEQUENCE</scope>
    <source>
        <strain evidence="1">HKST-UBA16</strain>
    </source>
</reference>
<protein>
    <submittedName>
        <fullName evidence="1">Uncharacterized protein</fullName>
    </submittedName>
</protein>
<proteinExistence type="predicted"/>